<dbReference type="KEGG" id="gtr:GLOTRDRAFT_134449"/>
<dbReference type="OMA" id="DSAREHY"/>
<dbReference type="RefSeq" id="XP_007871617.1">
    <property type="nucleotide sequence ID" value="XM_007873426.1"/>
</dbReference>
<protein>
    <submittedName>
        <fullName evidence="2">Uncharacterized protein</fullName>
    </submittedName>
</protein>
<evidence type="ECO:0000313" key="2">
    <source>
        <dbReference type="EMBL" id="EPQ49927.1"/>
    </source>
</evidence>
<reference evidence="2 3" key="1">
    <citation type="journal article" date="2012" name="Science">
        <title>The Paleozoic origin of enzymatic lignin decomposition reconstructed from 31 fungal genomes.</title>
        <authorList>
            <person name="Floudas D."/>
            <person name="Binder M."/>
            <person name="Riley R."/>
            <person name="Barry K."/>
            <person name="Blanchette R.A."/>
            <person name="Henrissat B."/>
            <person name="Martinez A.T."/>
            <person name="Otillar R."/>
            <person name="Spatafora J.W."/>
            <person name="Yadav J.S."/>
            <person name="Aerts A."/>
            <person name="Benoit I."/>
            <person name="Boyd A."/>
            <person name="Carlson A."/>
            <person name="Copeland A."/>
            <person name="Coutinho P.M."/>
            <person name="de Vries R.P."/>
            <person name="Ferreira P."/>
            <person name="Findley K."/>
            <person name="Foster B."/>
            <person name="Gaskell J."/>
            <person name="Glotzer D."/>
            <person name="Gorecki P."/>
            <person name="Heitman J."/>
            <person name="Hesse C."/>
            <person name="Hori C."/>
            <person name="Igarashi K."/>
            <person name="Jurgens J.A."/>
            <person name="Kallen N."/>
            <person name="Kersten P."/>
            <person name="Kohler A."/>
            <person name="Kuees U."/>
            <person name="Kumar T.K.A."/>
            <person name="Kuo A."/>
            <person name="LaButti K."/>
            <person name="Larrondo L.F."/>
            <person name="Lindquist E."/>
            <person name="Ling A."/>
            <person name="Lombard V."/>
            <person name="Lucas S."/>
            <person name="Lundell T."/>
            <person name="Martin R."/>
            <person name="McLaughlin D.J."/>
            <person name="Morgenstern I."/>
            <person name="Morin E."/>
            <person name="Murat C."/>
            <person name="Nagy L.G."/>
            <person name="Nolan M."/>
            <person name="Ohm R.A."/>
            <person name="Patyshakuliyeva A."/>
            <person name="Rokas A."/>
            <person name="Ruiz-Duenas F.J."/>
            <person name="Sabat G."/>
            <person name="Salamov A."/>
            <person name="Samejima M."/>
            <person name="Schmutz J."/>
            <person name="Slot J.C."/>
            <person name="St John F."/>
            <person name="Stenlid J."/>
            <person name="Sun H."/>
            <person name="Sun S."/>
            <person name="Syed K."/>
            <person name="Tsang A."/>
            <person name="Wiebenga A."/>
            <person name="Young D."/>
            <person name="Pisabarro A."/>
            <person name="Eastwood D.C."/>
            <person name="Martin F."/>
            <person name="Cullen D."/>
            <person name="Grigoriev I.V."/>
            <person name="Hibbett D.S."/>
        </authorList>
    </citation>
    <scope>NUCLEOTIDE SEQUENCE [LARGE SCALE GENOMIC DNA]</scope>
    <source>
        <strain evidence="2 3">ATCC 11539</strain>
    </source>
</reference>
<feature type="region of interest" description="Disordered" evidence="1">
    <location>
        <begin position="133"/>
        <end position="367"/>
    </location>
</feature>
<feature type="compositionally biased region" description="Polar residues" evidence="1">
    <location>
        <begin position="152"/>
        <end position="164"/>
    </location>
</feature>
<dbReference type="OrthoDB" id="3235325at2759"/>
<gene>
    <name evidence="2" type="ORF">GLOTRDRAFT_134449</name>
</gene>
<organism evidence="2 3">
    <name type="scientific">Gloeophyllum trabeum (strain ATCC 11539 / FP-39264 / Madison 617)</name>
    <name type="common">Brown rot fungus</name>
    <dbReference type="NCBI Taxonomy" id="670483"/>
    <lineage>
        <taxon>Eukaryota</taxon>
        <taxon>Fungi</taxon>
        <taxon>Dikarya</taxon>
        <taxon>Basidiomycota</taxon>
        <taxon>Agaricomycotina</taxon>
        <taxon>Agaricomycetes</taxon>
        <taxon>Gloeophyllales</taxon>
        <taxon>Gloeophyllaceae</taxon>
        <taxon>Gloeophyllum</taxon>
    </lineage>
</organism>
<dbReference type="eggNOG" id="ENOG502T1E4">
    <property type="taxonomic scope" value="Eukaryota"/>
</dbReference>
<evidence type="ECO:0000313" key="3">
    <source>
        <dbReference type="Proteomes" id="UP000030669"/>
    </source>
</evidence>
<feature type="compositionally biased region" description="Low complexity" evidence="1">
    <location>
        <begin position="340"/>
        <end position="360"/>
    </location>
</feature>
<feature type="compositionally biased region" description="Low complexity" evidence="1">
    <location>
        <begin position="203"/>
        <end position="224"/>
    </location>
</feature>
<dbReference type="GeneID" id="19303046"/>
<proteinExistence type="predicted"/>
<keyword evidence="3" id="KW-1185">Reference proteome</keyword>
<feature type="compositionally biased region" description="Polar residues" evidence="1">
    <location>
        <begin position="320"/>
        <end position="337"/>
    </location>
</feature>
<dbReference type="HOGENOM" id="CLU_648998_0_0_1"/>
<dbReference type="AlphaFoldDB" id="S7PRB4"/>
<dbReference type="Proteomes" id="UP000030669">
    <property type="component" value="Unassembled WGS sequence"/>
</dbReference>
<evidence type="ECO:0000256" key="1">
    <source>
        <dbReference type="SAM" id="MobiDB-lite"/>
    </source>
</evidence>
<name>S7PRB4_GLOTA</name>
<sequence length="423" mass="45096">MLWTLEDWSQHEKMLGAAREMSVIGRGRPPAGQNTKLLFVVDEEGVPLDGYRADEMRKYALSIFQSLREAGKAPQSWAKKGSSDVKQRYYDEMYRQFPELGLCEGNWKAEKLAIQTYFGFHKNHVRLKLAPQVTDPEPASASESDDSGKTGPGSSTGNTMTASSCRKRKAGLRNMQQAKKPKGRESLRMRDPLAGISFTPTEPLTTGTSQGLPGLPPTTGFPQLSAPDQIFPGPPPLQSLGESPLPPLPLVNNSTTRPVPAELRQGDDRTNDAPDPTAPQSQGTGANLEELFSHPPSDVSANLNHASAGASNAALPPSQGPHSTDATARQLENTSGNSNGGAMPTPTAASAASKGRAKGANTRDKPLEVSDAVTPMNLCKIEWLANNPGGTKAAFKSYWGPLSDATIAPIPAELILLCCLGLH</sequence>
<accession>S7PRB4</accession>
<dbReference type="EMBL" id="KB469482">
    <property type="protein sequence ID" value="EPQ49927.1"/>
    <property type="molecule type" value="Genomic_DNA"/>
</dbReference>